<keyword evidence="2" id="KW-0472">Membrane</keyword>
<protein>
    <recommendedName>
        <fullName evidence="5">Transmembrane protein</fullName>
    </recommendedName>
</protein>
<keyword evidence="2" id="KW-0812">Transmembrane</keyword>
<dbReference type="Proteomes" id="UP000018201">
    <property type="component" value="Unassembled WGS sequence"/>
</dbReference>
<dbReference type="AlphaFoldDB" id="U6H3Q8"/>
<keyword evidence="2" id="KW-1133">Transmembrane helix</keyword>
<feature type="compositionally biased region" description="Polar residues" evidence="1">
    <location>
        <begin position="349"/>
        <end position="359"/>
    </location>
</feature>
<keyword evidence="4" id="KW-1185">Reference proteome</keyword>
<evidence type="ECO:0000313" key="4">
    <source>
        <dbReference type="Proteomes" id="UP000018201"/>
    </source>
</evidence>
<organism evidence="3 4">
    <name type="scientific">Eimeria praecox</name>
    <dbReference type="NCBI Taxonomy" id="51316"/>
    <lineage>
        <taxon>Eukaryota</taxon>
        <taxon>Sar</taxon>
        <taxon>Alveolata</taxon>
        <taxon>Apicomplexa</taxon>
        <taxon>Conoidasida</taxon>
        <taxon>Coccidia</taxon>
        <taxon>Eucoccidiorida</taxon>
        <taxon>Eimeriorina</taxon>
        <taxon>Eimeriidae</taxon>
        <taxon>Eimeria</taxon>
    </lineage>
</organism>
<accession>U6H3Q8</accession>
<feature type="transmembrane region" description="Helical" evidence="2">
    <location>
        <begin position="62"/>
        <end position="84"/>
    </location>
</feature>
<evidence type="ECO:0008006" key="5">
    <source>
        <dbReference type="Google" id="ProtNLM"/>
    </source>
</evidence>
<gene>
    <name evidence="3" type="ORF">EPH_0054790</name>
</gene>
<feature type="region of interest" description="Disordered" evidence="1">
    <location>
        <begin position="319"/>
        <end position="391"/>
    </location>
</feature>
<name>U6H3Q8_9EIME</name>
<feature type="compositionally biased region" description="Polar residues" evidence="1">
    <location>
        <begin position="229"/>
        <end position="243"/>
    </location>
</feature>
<evidence type="ECO:0000313" key="3">
    <source>
        <dbReference type="EMBL" id="CDI85369.1"/>
    </source>
</evidence>
<dbReference type="VEuPathDB" id="ToxoDB:EPH_0054790"/>
<feature type="region of interest" description="Disordered" evidence="1">
    <location>
        <begin position="229"/>
        <end position="252"/>
    </location>
</feature>
<reference evidence="3" key="1">
    <citation type="submission" date="2013-10" db="EMBL/GenBank/DDBJ databases">
        <title>Genomic analysis of the causative agents of coccidiosis in chickens.</title>
        <authorList>
            <person name="Reid A.J."/>
            <person name="Blake D."/>
            <person name="Billington K."/>
            <person name="Browne H."/>
            <person name="Dunn M."/>
            <person name="Hung S."/>
            <person name="Kawahara F."/>
            <person name="Miranda-Saavedra D."/>
            <person name="Mourier T."/>
            <person name="Nagra H."/>
            <person name="Otto T.D."/>
            <person name="Rawlings N."/>
            <person name="Sanchez A."/>
            <person name="Sanders M."/>
            <person name="Subramaniam C."/>
            <person name="Tay Y."/>
            <person name="Dear P."/>
            <person name="Doerig C."/>
            <person name="Gruber A."/>
            <person name="Parkinson J."/>
            <person name="Shirley M."/>
            <person name="Wan K.L."/>
            <person name="Berriman M."/>
            <person name="Tomley F."/>
            <person name="Pain A."/>
        </authorList>
    </citation>
    <scope>NUCLEOTIDE SEQUENCE [LARGE SCALE GENOMIC DNA]</scope>
    <source>
        <strain evidence="3">Houghton</strain>
    </source>
</reference>
<proteinExistence type="predicted"/>
<dbReference type="OrthoDB" id="10619034at2759"/>
<reference evidence="3" key="2">
    <citation type="submission" date="2013-10" db="EMBL/GenBank/DDBJ databases">
        <authorList>
            <person name="Aslett M."/>
        </authorList>
    </citation>
    <scope>NUCLEOTIDE SEQUENCE [LARGE SCALE GENOMIC DNA]</scope>
    <source>
        <strain evidence="3">Houghton</strain>
    </source>
</reference>
<sequence>MEAPDIASTEIGTVHMEDVEVHNGEASPATGDSAVEYIFTAGAPSFAHLKSRYGGRRIPHRSALLASALALAASITVFLVWSALCELPSSKTATDIQLQGNPFARMPEFDAMPTRSWPACEQRETQNTTLLSEAVSINSQNLFGAHLPTVEDCAPVAPSPVAAYLRPVKEELINPLARVDFQTSADVDGTADCRSKRIAEIAKMLSLAADEFEKSSKLVHERLQAASCGQVSAQEQPQRQGSTKRAVVESPVGASVRNPEVVARSSAELIMRAHPSFDLKRPLDGKDAGTMMNLSVSLPSSETEQQQALLQHDYTALKYGNPAASPRPSVPREHSGAARQEASGGRLLSNLQLDSTNAADSKDNEDPKTSVRAVKVERNLDIPHLGTTENMEHQAAAVQETPRREGPSSLVTTFSEAGNKCAETSSPVNGGEHPYVRLPVVPREAIKRNFDYKAALFCRLHESRRIQFNYLAVPLESLG</sequence>
<evidence type="ECO:0000256" key="1">
    <source>
        <dbReference type="SAM" id="MobiDB-lite"/>
    </source>
</evidence>
<feature type="compositionally biased region" description="Basic and acidic residues" evidence="1">
    <location>
        <begin position="360"/>
        <end position="381"/>
    </location>
</feature>
<evidence type="ECO:0000256" key="2">
    <source>
        <dbReference type="SAM" id="Phobius"/>
    </source>
</evidence>
<dbReference type="EMBL" id="HG693732">
    <property type="protein sequence ID" value="CDI85369.1"/>
    <property type="molecule type" value="Genomic_DNA"/>
</dbReference>